<dbReference type="Pfam" id="PF00491">
    <property type="entry name" value="Arginase"/>
    <property type="match status" value="1"/>
</dbReference>
<name>A0ABS5MER6_9BACI</name>
<accession>A0ABS5MER6</accession>
<protein>
    <submittedName>
        <fullName evidence="1">Arginase family protein</fullName>
    </submittedName>
</protein>
<evidence type="ECO:0000313" key="1">
    <source>
        <dbReference type="EMBL" id="MBS3680815.1"/>
    </source>
</evidence>
<keyword evidence="2" id="KW-1185">Reference proteome</keyword>
<proteinExistence type="predicted"/>
<dbReference type="InterPro" id="IPR023696">
    <property type="entry name" value="Ureohydrolase_dom_sf"/>
</dbReference>
<comment type="caution">
    <text evidence="1">The sequence shown here is derived from an EMBL/GenBank/DDBJ whole genome shotgun (WGS) entry which is preliminary data.</text>
</comment>
<dbReference type="SUPFAM" id="SSF52768">
    <property type="entry name" value="Arginase/deacetylase"/>
    <property type="match status" value="1"/>
</dbReference>
<dbReference type="EMBL" id="JAGXBY010000003">
    <property type="protein sequence ID" value="MBS3680815.1"/>
    <property type="molecule type" value="Genomic_DNA"/>
</dbReference>
<dbReference type="Proteomes" id="UP000681870">
    <property type="component" value="Unassembled WGS sequence"/>
</dbReference>
<gene>
    <name evidence="1" type="ORF">KGF86_11360</name>
</gene>
<organism evidence="1 2">
    <name type="scientific">Ornithinibacillus massiliensis</name>
    <dbReference type="NCBI Taxonomy" id="1944633"/>
    <lineage>
        <taxon>Bacteria</taxon>
        <taxon>Bacillati</taxon>
        <taxon>Bacillota</taxon>
        <taxon>Bacilli</taxon>
        <taxon>Bacillales</taxon>
        <taxon>Bacillaceae</taxon>
        <taxon>Ornithinibacillus</taxon>
    </lineage>
</organism>
<dbReference type="Gene3D" id="3.40.800.10">
    <property type="entry name" value="Ureohydrolase domain"/>
    <property type="match status" value="1"/>
</dbReference>
<reference evidence="1 2" key="1">
    <citation type="submission" date="2021-05" db="EMBL/GenBank/DDBJ databases">
        <title>Ornithinibacillus massiliensis sp. nov.</title>
        <authorList>
            <person name="Iwaza R."/>
            <person name="Lagier J.-C."/>
            <person name="Raoult D."/>
        </authorList>
    </citation>
    <scope>NUCLEOTIDE SEQUENCE [LARGE SCALE GENOMIC DNA]</scope>
    <source>
        <strain evidence="1 2">Marseille-P3601</strain>
    </source>
</reference>
<sequence length="183" mass="20797">MVLFDHHTDTLPAPSESLISCGSWVLESIHNLPMLKKVFIIGVSEDAYLHIPKDVQNKVAVYTEHSLQSNLPTIIKSILTNLPTKSIYISMDKDVLLQEEALTAWDHGTLRLKQMMGMVKALYRTKSIIGVDICGEYPVNPSTEYHKRTKEALEKNDRANGFILQSIQHWNAKRHKPSRLLHA</sequence>
<dbReference type="InterPro" id="IPR006035">
    <property type="entry name" value="Ureohydrolase"/>
</dbReference>
<evidence type="ECO:0000313" key="2">
    <source>
        <dbReference type="Proteomes" id="UP000681870"/>
    </source>
</evidence>